<dbReference type="EMBL" id="UGEB01000001">
    <property type="protein sequence ID" value="STL04542.1"/>
    <property type="molecule type" value="Genomic_DNA"/>
</dbReference>
<dbReference type="GO" id="GO:0016787">
    <property type="term" value="F:hydrolase activity"/>
    <property type="evidence" value="ECO:0007669"/>
    <property type="project" value="UniProtKB-KW"/>
</dbReference>
<dbReference type="Gene3D" id="2.70.98.50">
    <property type="entry name" value="putative glycoside hydrolase family protein from bacillus halodurans"/>
    <property type="match status" value="1"/>
</dbReference>
<proteinExistence type="predicted"/>
<evidence type="ECO:0000259" key="1">
    <source>
        <dbReference type="Pfam" id="PF21152"/>
    </source>
</evidence>
<keyword evidence="2" id="KW-0378">Hydrolase</keyword>
<gene>
    <name evidence="2" type="primary">ygjK_4</name>
    <name evidence="2" type="ORF">NCTC8179_06212</name>
</gene>
<name>A0A377AFL9_ECOLX</name>
<dbReference type="AlphaFoldDB" id="A0A377AFL9"/>
<sequence length="78" mass="9040">MGGFPGVALLTEEYINFMASNFDRLTGLADGKKVDFTLEHTVFPVRWLQKLTAKDVQVEMTLRFATPRTHYWKPNHQQ</sequence>
<accession>A0A377AFL9</accession>
<dbReference type="Proteomes" id="UP000255543">
    <property type="component" value="Unassembled WGS sequence"/>
</dbReference>
<dbReference type="Pfam" id="PF21152">
    <property type="entry name" value="YgjK_N"/>
    <property type="match status" value="1"/>
</dbReference>
<evidence type="ECO:0000313" key="3">
    <source>
        <dbReference type="Proteomes" id="UP000255543"/>
    </source>
</evidence>
<feature type="domain" description="Glucosidase YgjK N-terminal" evidence="1">
    <location>
        <begin position="1"/>
        <end position="70"/>
    </location>
</feature>
<protein>
    <submittedName>
        <fullName evidence="2">Glycosyl hydrolase</fullName>
    </submittedName>
</protein>
<reference evidence="2 3" key="1">
    <citation type="submission" date="2018-06" db="EMBL/GenBank/DDBJ databases">
        <authorList>
            <consortium name="Pathogen Informatics"/>
            <person name="Doyle S."/>
        </authorList>
    </citation>
    <scope>NUCLEOTIDE SEQUENCE [LARGE SCALE GENOMIC DNA]</scope>
    <source>
        <strain evidence="2 3">NCTC8179</strain>
    </source>
</reference>
<organism evidence="2 3">
    <name type="scientific">Escherichia coli</name>
    <dbReference type="NCBI Taxonomy" id="562"/>
    <lineage>
        <taxon>Bacteria</taxon>
        <taxon>Pseudomonadati</taxon>
        <taxon>Pseudomonadota</taxon>
        <taxon>Gammaproteobacteria</taxon>
        <taxon>Enterobacterales</taxon>
        <taxon>Enterobacteriaceae</taxon>
        <taxon>Escherichia</taxon>
    </lineage>
</organism>
<evidence type="ECO:0000313" key="2">
    <source>
        <dbReference type="EMBL" id="STL04542.1"/>
    </source>
</evidence>
<dbReference type="InterPro" id="IPR048450">
    <property type="entry name" value="YgjK_N"/>
</dbReference>